<proteinExistence type="predicted"/>
<dbReference type="Proteomes" id="UP001303115">
    <property type="component" value="Unassembled WGS sequence"/>
</dbReference>
<accession>A0AAN6SL32</accession>
<sequence length="337" mass="38326">MPGETPAHIPGARRLGPGDLEGLWPQQKHDEIVNRVKYLVHDQLEEPPHIQRARQVLKQGSKNWRDASDEEIFFILNELPKPLFHSKFWGRGPQPPPSADYQELMSRIHKTELDFYGFDGESRSGQFLYMLRDAKHNPDPSSFYPRLKQAGITIDKVVHFTRRTATGGDVQLLSLPYKIEDRRELFVGDVARFLAGMQGRSGGMPHATHEMPPGDERSLEEGLMKVDGRTFVFDTTLNNSVLQAMQEADFKPAVIMREFTFWHDGADEDAEALGKVAWAQYSTTHWLTEYYDVYSRHPGSGFVACNPTIYIRKGRSLMHALKRSASNLVSRSNSRSG</sequence>
<feature type="region of interest" description="Disordered" evidence="1">
    <location>
        <begin position="1"/>
        <end position="21"/>
    </location>
</feature>
<gene>
    <name evidence="2" type="ORF">C8A01DRAFT_41206</name>
</gene>
<dbReference type="EMBL" id="MU854619">
    <property type="protein sequence ID" value="KAK4032366.1"/>
    <property type="molecule type" value="Genomic_DNA"/>
</dbReference>
<dbReference type="AlphaFoldDB" id="A0AAN6SL32"/>
<evidence type="ECO:0000313" key="3">
    <source>
        <dbReference type="Proteomes" id="UP001303115"/>
    </source>
</evidence>
<organism evidence="2 3">
    <name type="scientific">Parachaetomium inaequale</name>
    <dbReference type="NCBI Taxonomy" id="2588326"/>
    <lineage>
        <taxon>Eukaryota</taxon>
        <taxon>Fungi</taxon>
        <taxon>Dikarya</taxon>
        <taxon>Ascomycota</taxon>
        <taxon>Pezizomycotina</taxon>
        <taxon>Sordariomycetes</taxon>
        <taxon>Sordariomycetidae</taxon>
        <taxon>Sordariales</taxon>
        <taxon>Chaetomiaceae</taxon>
        <taxon>Parachaetomium</taxon>
    </lineage>
</organism>
<comment type="caution">
    <text evidence="2">The sequence shown here is derived from an EMBL/GenBank/DDBJ whole genome shotgun (WGS) entry which is preliminary data.</text>
</comment>
<protein>
    <submittedName>
        <fullName evidence="2">Uncharacterized protein</fullName>
    </submittedName>
</protein>
<evidence type="ECO:0000313" key="2">
    <source>
        <dbReference type="EMBL" id="KAK4032366.1"/>
    </source>
</evidence>
<keyword evidence="3" id="KW-1185">Reference proteome</keyword>
<evidence type="ECO:0000256" key="1">
    <source>
        <dbReference type="SAM" id="MobiDB-lite"/>
    </source>
</evidence>
<name>A0AAN6SL32_9PEZI</name>
<reference evidence="3" key="1">
    <citation type="journal article" date="2023" name="Mol. Phylogenet. Evol.">
        <title>Genome-scale phylogeny and comparative genomics of the fungal order Sordariales.</title>
        <authorList>
            <person name="Hensen N."/>
            <person name="Bonometti L."/>
            <person name="Westerberg I."/>
            <person name="Brannstrom I.O."/>
            <person name="Guillou S."/>
            <person name="Cros-Aarteil S."/>
            <person name="Calhoun S."/>
            <person name="Haridas S."/>
            <person name="Kuo A."/>
            <person name="Mondo S."/>
            <person name="Pangilinan J."/>
            <person name="Riley R."/>
            <person name="LaButti K."/>
            <person name="Andreopoulos B."/>
            <person name="Lipzen A."/>
            <person name="Chen C."/>
            <person name="Yan M."/>
            <person name="Daum C."/>
            <person name="Ng V."/>
            <person name="Clum A."/>
            <person name="Steindorff A."/>
            <person name="Ohm R.A."/>
            <person name="Martin F."/>
            <person name="Silar P."/>
            <person name="Natvig D.O."/>
            <person name="Lalanne C."/>
            <person name="Gautier V."/>
            <person name="Ament-Velasquez S.L."/>
            <person name="Kruys A."/>
            <person name="Hutchinson M.I."/>
            <person name="Powell A.J."/>
            <person name="Barry K."/>
            <person name="Miller A.N."/>
            <person name="Grigoriev I.V."/>
            <person name="Debuchy R."/>
            <person name="Gladieux P."/>
            <person name="Hiltunen Thoren M."/>
            <person name="Johannesson H."/>
        </authorList>
    </citation>
    <scope>NUCLEOTIDE SEQUENCE [LARGE SCALE GENOMIC DNA]</scope>
    <source>
        <strain evidence="3">CBS 284.82</strain>
    </source>
</reference>